<accession>A0A7X2MJ46</accession>
<organism evidence="1 2">
    <name type="scientific">Enterobacter agglomerans</name>
    <name type="common">Erwinia herbicola</name>
    <name type="synonym">Pantoea agglomerans</name>
    <dbReference type="NCBI Taxonomy" id="549"/>
    <lineage>
        <taxon>Bacteria</taxon>
        <taxon>Pseudomonadati</taxon>
        <taxon>Pseudomonadota</taxon>
        <taxon>Gammaproteobacteria</taxon>
        <taxon>Enterobacterales</taxon>
        <taxon>Erwiniaceae</taxon>
        <taxon>Pantoea</taxon>
        <taxon>Pantoea agglomerans group</taxon>
    </lineage>
</organism>
<reference evidence="1 2" key="1">
    <citation type="submission" date="2019-11" db="EMBL/GenBank/DDBJ databases">
        <title>Draft Genome Sequence of Plant Growth-Promoting Rhizosphere-Associated Bacteria.</title>
        <authorList>
            <person name="Vasilyev I.Y."/>
            <person name="Radchenko V."/>
            <person name="Ilnitskaya E.V."/>
        </authorList>
    </citation>
    <scope>NUCLEOTIDE SEQUENCE [LARGE SCALE GENOMIC DNA]</scope>
    <source>
        <strain evidence="1 2">VRA_MhP_f</strain>
    </source>
</reference>
<dbReference type="AlphaFoldDB" id="A0A7X2MJ46"/>
<gene>
    <name evidence="1" type="ORF">GKC49_02460</name>
</gene>
<name>A0A7X2MJ46_ENTAG</name>
<evidence type="ECO:0000313" key="1">
    <source>
        <dbReference type="EMBL" id="MSE14054.1"/>
    </source>
</evidence>
<comment type="caution">
    <text evidence="1">The sequence shown here is derived from an EMBL/GenBank/DDBJ whole genome shotgun (WGS) entry which is preliminary data.</text>
</comment>
<sequence length="105" mass="11883">METDIMAFTAKFIPDEFIVDGVGVPDARGYYNVEFAFLDVVEIIETEPQQVVCSFTLTIEGTILNYRFRYAFTYDGTNATAEVAEYALQAYLQKMYESSGTEVND</sequence>
<evidence type="ECO:0000313" key="2">
    <source>
        <dbReference type="Proteomes" id="UP000461948"/>
    </source>
</evidence>
<dbReference type="EMBL" id="WKLC01000046">
    <property type="protein sequence ID" value="MSE14054.1"/>
    <property type="molecule type" value="Genomic_DNA"/>
</dbReference>
<proteinExistence type="predicted"/>
<dbReference type="Proteomes" id="UP000461948">
    <property type="component" value="Unassembled WGS sequence"/>
</dbReference>
<protein>
    <submittedName>
        <fullName evidence="1">Uncharacterized protein</fullName>
    </submittedName>
</protein>